<feature type="transmembrane region" description="Helical" evidence="1">
    <location>
        <begin position="110"/>
        <end position="136"/>
    </location>
</feature>
<dbReference type="AlphaFoldDB" id="A0A495RJH0"/>
<dbReference type="RefSeq" id="WP_170143338.1">
    <property type="nucleotide sequence ID" value="NZ_RBWY01000001.1"/>
</dbReference>
<keyword evidence="1" id="KW-0472">Membrane</keyword>
<dbReference type="Proteomes" id="UP000278542">
    <property type="component" value="Unassembled WGS sequence"/>
</dbReference>
<gene>
    <name evidence="3" type="ORF">DES39_0835</name>
</gene>
<dbReference type="Pfam" id="PF12158">
    <property type="entry name" value="DUF3592"/>
    <property type="match status" value="1"/>
</dbReference>
<comment type="caution">
    <text evidence="3">The sequence shown here is derived from an EMBL/GenBank/DDBJ whole genome shotgun (WGS) entry which is preliminary data.</text>
</comment>
<feature type="domain" description="DUF3592" evidence="2">
    <location>
        <begin position="36"/>
        <end position="108"/>
    </location>
</feature>
<organism evidence="3 4">
    <name type="scientific">Orbus hercynius</name>
    <dbReference type="NCBI Taxonomy" id="593135"/>
    <lineage>
        <taxon>Bacteria</taxon>
        <taxon>Pseudomonadati</taxon>
        <taxon>Pseudomonadota</taxon>
        <taxon>Gammaproteobacteria</taxon>
        <taxon>Orbales</taxon>
        <taxon>Orbaceae</taxon>
        <taxon>Orbus</taxon>
    </lineage>
</organism>
<reference evidence="3 4" key="1">
    <citation type="submission" date="2018-10" db="EMBL/GenBank/DDBJ databases">
        <title>Genomic Encyclopedia of Type Strains, Phase IV (KMG-IV): sequencing the most valuable type-strain genomes for metagenomic binning, comparative biology and taxonomic classification.</title>
        <authorList>
            <person name="Goeker M."/>
        </authorList>
    </citation>
    <scope>NUCLEOTIDE SEQUENCE [LARGE SCALE GENOMIC DNA]</scope>
    <source>
        <strain evidence="3 4">DSM 22228</strain>
    </source>
</reference>
<keyword evidence="1" id="KW-1133">Transmembrane helix</keyword>
<dbReference type="InterPro" id="IPR021994">
    <property type="entry name" value="DUF3592"/>
</dbReference>
<protein>
    <submittedName>
        <fullName evidence="3">Uncharacterized protein DUF3592</fullName>
    </submittedName>
</protein>
<proteinExistence type="predicted"/>
<dbReference type="EMBL" id="RBWY01000001">
    <property type="protein sequence ID" value="RKS87595.1"/>
    <property type="molecule type" value="Genomic_DNA"/>
</dbReference>
<keyword evidence="4" id="KW-1185">Reference proteome</keyword>
<evidence type="ECO:0000256" key="1">
    <source>
        <dbReference type="SAM" id="Phobius"/>
    </source>
</evidence>
<evidence type="ECO:0000313" key="4">
    <source>
        <dbReference type="Proteomes" id="UP000278542"/>
    </source>
</evidence>
<name>A0A495RJH0_9GAMM</name>
<evidence type="ECO:0000313" key="3">
    <source>
        <dbReference type="EMBL" id="RKS87595.1"/>
    </source>
</evidence>
<sequence>MKKSFLLILALGILLLAATVYLFMQQWSFVNNSQQTVASVIDYHSSFSSSTKGENKRYYYPILTFTDQTGQTVTFKSNVGTVEPSYQIGEHIEILYNPAEPDNAAVNNFMAIWGGVIALGLFGIILFGAGIIFFWLSRRKNKLKRDMVNNGRCVTATIESVKIDKSVKVNGRYPYVIMCYWTDRLAPDTVYRFKSDNIWCNPEPYINKETIPVFIDENNPHRYYVDIGFLSNIK</sequence>
<evidence type="ECO:0000259" key="2">
    <source>
        <dbReference type="Pfam" id="PF12158"/>
    </source>
</evidence>
<accession>A0A495RJH0</accession>
<keyword evidence="1" id="KW-0812">Transmembrane</keyword>